<name>A0ABY8APL2_9GAMM</name>
<evidence type="ECO:0000313" key="3">
    <source>
        <dbReference type="Proteomes" id="UP001222087"/>
    </source>
</evidence>
<protein>
    <submittedName>
        <fullName evidence="2">DUF3421 domain-containing protein</fullName>
    </submittedName>
</protein>
<feature type="region of interest" description="Disordered" evidence="1">
    <location>
        <begin position="164"/>
        <end position="188"/>
    </location>
</feature>
<dbReference type="SMART" id="SM00696">
    <property type="entry name" value="DM9"/>
    <property type="match status" value="2"/>
</dbReference>
<dbReference type="InterPro" id="IPR006616">
    <property type="entry name" value="DM9_repeat"/>
</dbReference>
<accession>A0ABY8APL2</accession>
<organism evidence="2 3">
    <name type="scientific">Legionella cardiaca</name>
    <dbReference type="NCBI Taxonomy" id="1071983"/>
    <lineage>
        <taxon>Bacteria</taxon>
        <taxon>Pseudomonadati</taxon>
        <taxon>Pseudomonadota</taxon>
        <taxon>Gammaproteobacteria</taxon>
        <taxon>Legionellales</taxon>
        <taxon>Legionellaceae</taxon>
        <taxon>Legionella</taxon>
    </lineage>
</organism>
<feature type="compositionally biased region" description="Polar residues" evidence="1">
    <location>
        <begin position="177"/>
        <end position="188"/>
    </location>
</feature>
<dbReference type="PANTHER" id="PTHR31649:SF1">
    <property type="entry name" value="FARNESOIC ACID O-METHYL TRANSFERASE DOMAIN-CONTAINING PROTEIN"/>
    <property type="match status" value="1"/>
</dbReference>
<evidence type="ECO:0000313" key="2">
    <source>
        <dbReference type="EMBL" id="WED42649.1"/>
    </source>
</evidence>
<reference evidence="2 3" key="1">
    <citation type="submission" date="2023-02" db="EMBL/GenBank/DDBJ databases">
        <title>Genome Sequence of L. cardiaca H63T.</title>
        <authorList>
            <person name="Lopez A.E."/>
            <person name="Cianciotto N.P."/>
        </authorList>
    </citation>
    <scope>NUCLEOTIDE SEQUENCE [LARGE SCALE GENOMIC DNA]</scope>
    <source>
        <strain evidence="2 3">H63</strain>
    </source>
</reference>
<dbReference type="EMBL" id="CP119078">
    <property type="protein sequence ID" value="WED42649.1"/>
    <property type="molecule type" value="Genomic_DNA"/>
</dbReference>
<evidence type="ECO:0000256" key="1">
    <source>
        <dbReference type="SAM" id="MobiDB-lite"/>
    </source>
</evidence>
<dbReference type="Proteomes" id="UP001222087">
    <property type="component" value="Chromosome"/>
</dbReference>
<dbReference type="Pfam" id="PF11901">
    <property type="entry name" value="DM9"/>
    <property type="match status" value="1"/>
</dbReference>
<gene>
    <name evidence="2" type="ORF">PXX05_12175</name>
</gene>
<keyword evidence="3" id="KW-1185">Reference proteome</keyword>
<proteinExistence type="predicted"/>
<dbReference type="PANTHER" id="PTHR31649">
    <property type="entry name" value="AGAP009604-PA"/>
    <property type="match status" value="1"/>
</dbReference>
<dbReference type="RefSeq" id="WP_275088465.1">
    <property type="nucleotide sequence ID" value="NZ_CP119078.1"/>
</dbReference>
<sequence>MRVIFFLALTLFLQTSWSNPNVHFHGRGNYPLANAFQVGLDTDGKPLFLCLARLANSTQPGKTWPGYNHCNVPYGGKEYILDQFEVPTQDIFRRNYWSDRGGLAVTVGRDTNGNPLFLCQAYFRGSKQPGKTWPGYNHCNISYGGQEIITDNYRILAEYERNGRHHGHQGQPINEPFHNSQYHGHPGQGNQQCLQGPFGNSACGYNCVKSINNVACASTPDQQCVSDNFGHIACGYGCVKTPLKIACAHQRGENCVINSFNEIACGRNCRVDRFNHMQCD</sequence>